<dbReference type="GO" id="GO:0005737">
    <property type="term" value="C:cytoplasm"/>
    <property type="evidence" value="ECO:0007669"/>
    <property type="project" value="UniProtKB-UniRule"/>
</dbReference>
<dbReference type="InterPro" id="IPR035642">
    <property type="entry name" value="MraZ_N"/>
</dbReference>
<feature type="domain" description="SpoVT-AbrB" evidence="8">
    <location>
        <begin position="5"/>
        <end position="50"/>
    </location>
</feature>
<gene>
    <name evidence="7" type="primary">mraZ</name>
    <name evidence="9" type="ORF">C7377_1263</name>
</gene>
<protein>
    <recommendedName>
        <fullName evidence="1 7">Transcriptional regulator MraZ</fullName>
    </recommendedName>
</protein>
<evidence type="ECO:0000313" key="9">
    <source>
        <dbReference type="EMBL" id="PVX50935.1"/>
    </source>
</evidence>
<dbReference type="RefSeq" id="WP_116496485.1">
    <property type="nucleotide sequence ID" value="NZ_QENZ01000004.1"/>
</dbReference>
<keyword evidence="3" id="KW-0677">Repeat</keyword>
<sequence>MFIGDYTGKVDAKGRMIIPSQFRKNCNEGETFVVKQSIYDKSLDLFPAEAWKEEVARFTEKLNRYNRYHDKLIREYYRGTAEVSLDSSGRILLSQRLLDYAGIIKEVVVAGVGEKIVIWDKQSYDATEMTQEEFEDLIAKELG</sequence>
<name>A0A7L4UP84_BALHA</name>
<evidence type="ECO:0000256" key="6">
    <source>
        <dbReference type="ARBA" id="ARBA00023163"/>
    </source>
</evidence>
<dbReference type="InterPro" id="IPR003444">
    <property type="entry name" value="MraZ"/>
</dbReference>
<comment type="similarity">
    <text evidence="7">Belongs to the MraZ family.</text>
</comment>
<dbReference type="EMBL" id="QENZ01000004">
    <property type="protein sequence ID" value="PVX50935.1"/>
    <property type="molecule type" value="Genomic_DNA"/>
</dbReference>
<evidence type="ECO:0000256" key="2">
    <source>
        <dbReference type="ARBA" id="ARBA00022490"/>
    </source>
</evidence>
<evidence type="ECO:0000259" key="8">
    <source>
        <dbReference type="PROSITE" id="PS51740"/>
    </source>
</evidence>
<dbReference type="PANTHER" id="PTHR34701:SF1">
    <property type="entry name" value="TRANSCRIPTIONAL REGULATOR MRAZ"/>
    <property type="match status" value="1"/>
</dbReference>
<dbReference type="GO" id="GO:0003700">
    <property type="term" value="F:DNA-binding transcription factor activity"/>
    <property type="evidence" value="ECO:0007669"/>
    <property type="project" value="UniProtKB-UniRule"/>
</dbReference>
<dbReference type="GO" id="GO:0009295">
    <property type="term" value="C:nucleoid"/>
    <property type="evidence" value="ECO:0007669"/>
    <property type="project" value="UniProtKB-SubCell"/>
</dbReference>
<keyword evidence="10" id="KW-1185">Reference proteome</keyword>
<keyword evidence="4 7" id="KW-0805">Transcription regulation</keyword>
<keyword evidence="5 7" id="KW-0238">DNA-binding</keyword>
<keyword evidence="2 7" id="KW-0963">Cytoplasm</keyword>
<comment type="subunit">
    <text evidence="7">Forms oligomers.</text>
</comment>
<evidence type="ECO:0000313" key="10">
    <source>
        <dbReference type="Proteomes" id="UP000251835"/>
    </source>
</evidence>
<dbReference type="GO" id="GO:0000976">
    <property type="term" value="F:transcription cis-regulatory region binding"/>
    <property type="evidence" value="ECO:0007669"/>
    <property type="project" value="TreeGrafter"/>
</dbReference>
<dbReference type="InterPro" id="IPR020603">
    <property type="entry name" value="MraZ_dom"/>
</dbReference>
<reference evidence="9 10" key="1">
    <citation type="submission" date="2018-05" db="EMBL/GenBank/DDBJ databases">
        <title>Genomic Encyclopedia of Type Strains, Phase IV (KMG-IV): sequencing the most valuable type-strain genomes for metagenomic binning, comparative biology and taxonomic classification.</title>
        <authorList>
            <person name="Goeker M."/>
        </authorList>
    </citation>
    <scope>NUCLEOTIDE SEQUENCE [LARGE SCALE GENOMIC DNA]</scope>
    <source>
        <strain evidence="9 10">DSM 28579</strain>
    </source>
</reference>
<accession>A0A7L4UP84</accession>
<dbReference type="Gene3D" id="3.40.1550.20">
    <property type="entry name" value="Transcriptional regulator MraZ domain"/>
    <property type="match status" value="1"/>
</dbReference>
<dbReference type="Proteomes" id="UP000251835">
    <property type="component" value="Unassembled WGS sequence"/>
</dbReference>
<dbReference type="InterPro" id="IPR038619">
    <property type="entry name" value="MraZ_sf"/>
</dbReference>
<evidence type="ECO:0000256" key="4">
    <source>
        <dbReference type="ARBA" id="ARBA00023015"/>
    </source>
</evidence>
<dbReference type="PROSITE" id="PS51740">
    <property type="entry name" value="SPOVT_ABRB"/>
    <property type="match status" value="2"/>
</dbReference>
<evidence type="ECO:0000256" key="5">
    <source>
        <dbReference type="ARBA" id="ARBA00023125"/>
    </source>
</evidence>
<dbReference type="PANTHER" id="PTHR34701">
    <property type="entry name" value="TRANSCRIPTIONAL REGULATOR MRAZ"/>
    <property type="match status" value="1"/>
</dbReference>
<dbReference type="InterPro" id="IPR035644">
    <property type="entry name" value="MraZ_C"/>
</dbReference>
<dbReference type="InterPro" id="IPR007159">
    <property type="entry name" value="SpoVT-AbrB_dom"/>
</dbReference>
<comment type="subcellular location">
    <subcellularLocation>
        <location evidence="7">Cytoplasm</location>
        <location evidence="7">Nucleoid</location>
    </subcellularLocation>
</comment>
<dbReference type="Pfam" id="PF02381">
    <property type="entry name" value="MraZ"/>
    <property type="match status" value="2"/>
</dbReference>
<dbReference type="GO" id="GO:2000143">
    <property type="term" value="P:negative regulation of DNA-templated transcription initiation"/>
    <property type="evidence" value="ECO:0007669"/>
    <property type="project" value="TreeGrafter"/>
</dbReference>
<organism evidence="9 10">
    <name type="scientific">Balneicella halophila</name>
    <dbReference type="NCBI Taxonomy" id="1537566"/>
    <lineage>
        <taxon>Bacteria</taxon>
        <taxon>Pseudomonadati</taxon>
        <taxon>Bacteroidota</taxon>
        <taxon>Bacteroidia</taxon>
        <taxon>Bacteroidales</taxon>
        <taxon>Balneicellaceae</taxon>
        <taxon>Balneicella</taxon>
    </lineage>
</organism>
<evidence type="ECO:0000256" key="7">
    <source>
        <dbReference type="HAMAP-Rule" id="MF_01008"/>
    </source>
</evidence>
<evidence type="ECO:0000256" key="1">
    <source>
        <dbReference type="ARBA" id="ARBA00013860"/>
    </source>
</evidence>
<dbReference type="InterPro" id="IPR037914">
    <property type="entry name" value="SpoVT-AbrB_sf"/>
</dbReference>
<dbReference type="HAMAP" id="MF_01008">
    <property type="entry name" value="MraZ"/>
    <property type="match status" value="1"/>
</dbReference>
<dbReference type="CDD" id="cd16320">
    <property type="entry name" value="MraZ_N"/>
    <property type="match status" value="1"/>
</dbReference>
<comment type="caution">
    <text evidence="9">The sequence shown here is derived from an EMBL/GenBank/DDBJ whole genome shotgun (WGS) entry which is preliminary data.</text>
</comment>
<keyword evidence="6 7" id="KW-0804">Transcription</keyword>
<dbReference type="CDD" id="cd16321">
    <property type="entry name" value="MraZ_C"/>
    <property type="match status" value="1"/>
</dbReference>
<dbReference type="OrthoDB" id="9807753at2"/>
<proteinExistence type="inferred from homology"/>
<feature type="domain" description="SpoVT-AbrB" evidence="8">
    <location>
        <begin position="80"/>
        <end position="123"/>
    </location>
</feature>
<evidence type="ECO:0000256" key="3">
    <source>
        <dbReference type="ARBA" id="ARBA00022737"/>
    </source>
</evidence>
<dbReference type="SUPFAM" id="SSF89447">
    <property type="entry name" value="AbrB/MazE/MraZ-like"/>
    <property type="match status" value="1"/>
</dbReference>
<dbReference type="AlphaFoldDB" id="A0A7L4UP84"/>